<gene>
    <name evidence="1" type="ORF">LMV7_p00150</name>
</gene>
<dbReference type="SUPFAM" id="SSF47413">
    <property type="entry name" value="lambda repressor-like DNA-binding domains"/>
    <property type="match status" value="1"/>
</dbReference>
<dbReference type="GO" id="GO:0003677">
    <property type="term" value="F:DNA binding"/>
    <property type="evidence" value="ECO:0007669"/>
    <property type="project" value="InterPro"/>
</dbReference>
<geneLocation type="plasmid" evidence="1">
    <name>pLMV7</name>
</geneLocation>
<dbReference type="AlphaFoldDB" id="U5NVR8"/>
<name>U5NVR8_9MICC</name>
<dbReference type="CDD" id="cd00093">
    <property type="entry name" value="HTH_XRE"/>
    <property type="match status" value="1"/>
</dbReference>
<keyword evidence="1" id="KW-0614">Plasmid</keyword>
<evidence type="ECO:0000313" key="1">
    <source>
        <dbReference type="EMBL" id="AGY35437.1"/>
    </source>
</evidence>
<sequence>MPARPDPSLLRGTTVRIIREYLGLTRGELAALLEVSFDSVRSWEGDRRGTPPGVITQLRQLQDALDEEAATALEHYLAQPGPAEAVPGPVFTIEDVPGCRPAGWQRHIAARIAQHRPDLVIQDNTARERPAVG</sequence>
<proteinExistence type="predicted"/>
<dbReference type="InterPro" id="IPR001387">
    <property type="entry name" value="Cro/C1-type_HTH"/>
</dbReference>
<accession>U5NVR8</accession>
<organism evidence="1">
    <name type="scientific">Micrococcus sp. V7</name>
    <dbReference type="NCBI Taxonomy" id="404582"/>
    <lineage>
        <taxon>Bacteria</taxon>
        <taxon>Bacillati</taxon>
        <taxon>Actinomycetota</taxon>
        <taxon>Actinomycetes</taxon>
        <taxon>Micrococcales</taxon>
        <taxon>Micrococcaceae</taxon>
        <taxon>Micrococcus</taxon>
    </lineage>
</organism>
<dbReference type="Gene3D" id="1.10.260.40">
    <property type="entry name" value="lambda repressor-like DNA-binding domains"/>
    <property type="match status" value="1"/>
</dbReference>
<protein>
    <submittedName>
        <fullName evidence="1">Uncharacterized protein</fullName>
    </submittedName>
</protein>
<dbReference type="EMBL" id="KF577591">
    <property type="protein sequence ID" value="AGY35437.1"/>
    <property type="molecule type" value="Genomic_DNA"/>
</dbReference>
<reference evidence="1" key="1">
    <citation type="journal article" date="2013" name="Genome Announc.">
        <title>First complete sequence of a giant linear plasmid from a micrococcus strain isolated from an extremely high-altitude lake.</title>
        <authorList>
            <person name="Dib J.R."/>
            <person name="Schuldes J."/>
            <person name="Thurmer A."/>
            <person name="Farias M.E."/>
            <person name="Daniel R."/>
            <person name="Meinhardt F."/>
        </authorList>
    </citation>
    <scope>NUCLEOTIDE SEQUENCE</scope>
    <source>
        <strain evidence="1">V7</strain>
        <plasmid evidence="1">pLMV7</plasmid>
    </source>
</reference>
<dbReference type="InterPro" id="IPR010982">
    <property type="entry name" value="Lambda_DNA-bd_dom_sf"/>
</dbReference>